<reference evidence="1 2" key="1">
    <citation type="submission" date="2018-07" db="EMBL/GenBank/DDBJ databases">
        <title>Genomic Encyclopedia of Type Strains, Phase III (KMG-III): the genomes of soil and plant-associated and newly described type strains.</title>
        <authorList>
            <person name="Whitman W."/>
        </authorList>
    </citation>
    <scope>NUCLEOTIDE SEQUENCE [LARGE SCALE GENOMIC DNA]</scope>
    <source>
        <strain evidence="1 2">CECT 7031</strain>
    </source>
</reference>
<sequence>MYQIPLKIKKINLAHTTNIEGLIGFDLTMLSSRVEVSEYHGGLVMESVSNDNADASIFPGGRSDTESVMDITKSFTLVAELSLEEKIVNKSGSEIVVSVTPILKNGEKQWNQFKVVLPNNARMRKFITIPVKPSPDWQSVLLRVAFKGLSDSGKLFVKNIGILDGYFDLHPLINSTLGNLLEFSSDEIRVKESMVSQYPEKIQRILFDAGFVLTNKLDIVSSNQFVIDTMILHKEKKMGEVTKRIRNSSETEFPVFGIDREEFSREHITWLPARYELLKWLIANNKTIIQNSKISNMQLGEAELQKPIFIFWAQGIENAPEIVKTSVNRLKQQISKHTIHVLTQENYRYYVDLPEEVEKLLPNHVAHWTDILRVALLAKYGGIWIDATVFVGDNFEEKVDALLDNNHVLTPRYGNVLKSRGISNWFIGIGDNSGRQFVNMIYEALVLYIQTHDEFAYYYMFHALWNFMIQINSEMGKIWIDSRGFSATESHRIQASFFENKSNEWINQILKDTVLQKLTYKFGRNANEQWGINTVIARIGRR</sequence>
<evidence type="ECO:0000313" key="2">
    <source>
        <dbReference type="Proteomes" id="UP000254912"/>
    </source>
</evidence>
<name>A0A288Q7Q9_9LACO</name>
<dbReference type="SUPFAM" id="SSF53448">
    <property type="entry name" value="Nucleotide-diphospho-sugar transferases"/>
    <property type="match status" value="1"/>
</dbReference>
<dbReference type="InterPro" id="IPR029044">
    <property type="entry name" value="Nucleotide-diphossugar_trans"/>
</dbReference>
<organism evidence="1 2">
    <name type="scientific">Weissella soli</name>
    <dbReference type="NCBI Taxonomy" id="155866"/>
    <lineage>
        <taxon>Bacteria</taxon>
        <taxon>Bacillati</taxon>
        <taxon>Bacillota</taxon>
        <taxon>Bacilli</taxon>
        <taxon>Lactobacillales</taxon>
        <taxon>Lactobacillaceae</taxon>
        <taxon>Weissella</taxon>
    </lineage>
</organism>
<accession>A0A288Q7Q9</accession>
<keyword evidence="2" id="KW-1185">Reference proteome</keyword>
<dbReference type="KEGG" id="wso:WSWS_01522"/>
<dbReference type="RefSeq" id="WP_070230683.1">
    <property type="nucleotide sequence ID" value="NZ_BJYO01000007.1"/>
</dbReference>
<dbReference type="InterPro" id="IPR008441">
    <property type="entry name" value="AfumC-like_glycosyl_Trfase"/>
</dbReference>
<evidence type="ECO:0000313" key="1">
    <source>
        <dbReference type="EMBL" id="RDL01115.1"/>
    </source>
</evidence>
<proteinExistence type="predicted"/>
<gene>
    <name evidence="1" type="ORF">DFP99_1586</name>
</gene>
<dbReference type="EMBL" id="QRAS01000005">
    <property type="protein sequence ID" value="RDL01115.1"/>
    <property type="molecule type" value="Genomic_DNA"/>
</dbReference>
<dbReference type="GO" id="GO:0016757">
    <property type="term" value="F:glycosyltransferase activity"/>
    <property type="evidence" value="ECO:0007669"/>
    <property type="project" value="InterPro"/>
</dbReference>
<dbReference type="Gene3D" id="3.90.550.20">
    <property type="match status" value="1"/>
</dbReference>
<comment type="caution">
    <text evidence="1">The sequence shown here is derived from an EMBL/GenBank/DDBJ whole genome shotgun (WGS) entry which is preliminary data.</text>
</comment>
<dbReference type="Proteomes" id="UP000254912">
    <property type="component" value="Unassembled WGS sequence"/>
</dbReference>
<protein>
    <submittedName>
        <fullName evidence="1">Capsular polysaccharide synthesis protein</fullName>
    </submittedName>
</protein>
<dbReference type="AlphaFoldDB" id="A0A288Q7Q9"/>
<dbReference type="GeneID" id="94546706"/>
<dbReference type="Pfam" id="PF05704">
    <property type="entry name" value="Caps_synth"/>
    <property type="match status" value="1"/>
</dbReference>